<comment type="caution">
    <text evidence="2">The sequence shown here is derived from an EMBL/GenBank/DDBJ whole genome shotgun (WGS) entry which is preliminary data.</text>
</comment>
<dbReference type="Proteomes" id="UP000244722">
    <property type="component" value="Unassembled WGS sequence"/>
</dbReference>
<dbReference type="OrthoDB" id="10595207at2759"/>
<dbReference type="EMBL" id="NESQ01000288">
    <property type="protein sequence ID" value="PUU74606.1"/>
    <property type="molecule type" value="Genomic_DNA"/>
</dbReference>
<feature type="region of interest" description="Disordered" evidence="1">
    <location>
        <begin position="1"/>
        <end position="23"/>
    </location>
</feature>
<evidence type="ECO:0000313" key="2">
    <source>
        <dbReference type="EMBL" id="PUU74606.1"/>
    </source>
</evidence>
<accession>A0A2T6ZGM3</accession>
<protein>
    <submittedName>
        <fullName evidence="2">Uncharacterized protein</fullName>
    </submittedName>
</protein>
<reference evidence="2 3" key="1">
    <citation type="submission" date="2017-04" db="EMBL/GenBank/DDBJ databases">
        <title>Draft genome sequence of Tuber borchii Vittad., a whitish edible truffle.</title>
        <authorList>
            <consortium name="DOE Joint Genome Institute"/>
            <person name="Murat C."/>
            <person name="Kuo A."/>
            <person name="Barry K.W."/>
            <person name="Clum A."/>
            <person name="Dockter R.B."/>
            <person name="Fauchery L."/>
            <person name="Iotti M."/>
            <person name="Kohler A."/>
            <person name="Labutti K."/>
            <person name="Lindquist E.A."/>
            <person name="Lipzen A."/>
            <person name="Ohm R.A."/>
            <person name="Wang M."/>
            <person name="Grigoriev I.V."/>
            <person name="Zambonelli A."/>
            <person name="Martin F.M."/>
        </authorList>
    </citation>
    <scope>NUCLEOTIDE SEQUENCE [LARGE SCALE GENOMIC DNA]</scope>
    <source>
        <strain evidence="2 3">Tbo3840</strain>
    </source>
</reference>
<evidence type="ECO:0000256" key="1">
    <source>
        <dbReference type="SAM" id="MobiDB-lite"/>
    </source>
</evidence>
<proteinExistence type="predicted"/>
<dbReference type="AlphaFoldDB" id="A0A2T6ZGM3"/>
<gene>
    <name evidence="2" type="ORF">B9Z19DRAFT_1092384</name>
</gene>
<name>A0A2T6ZGM3_TUBBO</name>
<evidence type="ECO:0000313" key="3">
    <source>
        <dbReference type="Proteomes" id="UP000244722"/>
    </source>
</evidence>
<organism evidence="2 3">
    <name type="scientific">Tuber borchii</name>
    <name type="common">White truffle</name>
    <dbReference type="NCBI Taxonomy" id="42251"/>
    <lineage>
        <taxon>Eukaryota</taxon>
        <taxon>Fungi</taxon>
        <taxon>Dikarya</taxon>
        <taxon>Ascomycota</taxon>
        <taxon>Pezizomycotina</taxon>
        <taxon>Pezizomycetes</taxon>
        <taxon>Pezizales</taxon>
        <taxon>Tuberaceae</taxon>
        <taxon>Tuber</taxon>
    </lineage>
</organism>
<sequence>MRNSTSPALAPTSDVDSRRDGSGTFLSILTHTHTPAREALTQDIIHDMYSSTCAAQLPY</sequence>
<keyword evidence="3" id="KW-1185">Reference proteome</keyword>